<keyword evidence="4" id="KW-1185">Reference proteome</keyword>
<dbReference type="AlphaFoldDB" id="A0A8H7UQQ0"/>
<sequence>MSNINSSSLKRGQGTSISVPRKDITKPITRNGTFKHVVADPEADFLHKKKIATATVRRMAGSPEASSITCVSSNTIPNGQKVTSRETSPAAPITTITELDDSPIIMESIDSSLGSSLPHVPPNLGETLAFSIPEFALDLQQQLRKQARRLDEYETRLSATDQILEENVQLKATIREQSDTITALKAQLTASPYLPPSSSSSKPAPTASNRPQTNKSKPTMAEIVAKKASKPVQPKPKAKKLSAEALAKAARPFMERDPNEPQGFQYVYIGRSRKITRPETRKRFKLVGIDTSRVLDITFPAFGVLGVLVHVSYAPTFIKIMTSVKAGIIKDFDPSDEKHLANPIYKSYSAAARADIAMQLNNNRCKQALLYLHNTRPTQVKPVGYSMIDMGYLSEEELIEITKVPSSDPRMQANEEAAKLFNVPMPKQPSPSHSTEDMDQDEEFMSAPTEIIASEEVL</sequence>
<feature type="compositionally biased region" description="Low complexity" evidence="2">
    <location>
        <begin position="191"/>
        <end position="208"/>
    </location>
</feature>
<keyword evidence="1" id="KW-0175">Coiled coil</keyword>
<comment type="caution">
    <text evidence="3">The sequence shown here is derived from an EMBL/GenBank/DDBJ whole genome shotgun (WGS) entry which is preliminary data.</text>
</comment>
<evidence type="ECO:0000313" key="4">
    <source>
        <dbReference type="Proteomes" id="UP000603453"/>
    </source>
</evidence>
<feature type="region of interest" description="Disordered" evidence="2">
    <location>
        <begin position="420"/>
        <end position="441"/>
    </location>
</feature>
<proteinExistence type="predicted"/>
<feature type="coiled-coil region" evidence="1">
    <location>
        <begin position="136"/>
        <end position="187"/>
    </location>
</feature>
<feature type="region of interest" description="Disordered" evidence="2">
    <location>
        <begin position="1"/>
        <end position="24"/>
    </location>
</feature>
<evidence type="ECO:0000256" key="1">
    <source>
        <dbReference type="SAM" id="Coils"/>
    </source>
</evidence>
<evidence type="ECO:0000256" key="2">
    <source>
        <dbReference type="SAM" id="MobiDB-lite"/>
    </source>
</evidence>
<name>A0A8H7UQQ0_9FUNG</name>
<accession>A0A8H7UQQ0</accession>
<organism evidence="3 4">
    <name type="scientific">Mucor saturninus</name>
    <dbReference type="NCBI Taxonomy" id="64648"/>
    <lineage>
        <taxon>Eukaryota</taxon>
        <taxon>Fungi</taxon>
        <taxon>Fungi incertae sedis</taxon>
        <taxon>Mucoromycota</taxon>
        <taxon>Mucoromycotina</taxon>
        <taxon>Mucoromycetes</taxon>
        <taxon>Mucorales</taxon>
        <taxon>Mucorineae</taxon>
        <taxon>Mucoraceae</taxon>
        <taxon>Mucor</taxon>
    </lineage>
</organism>
<reference evidence="3" key="1">
    <citation type="submission" date="2020-12" db="EMBL/GenBank/DDBJ databases">
        <title>Metabolic potential, ecology and presence of endohyphal bacteria is reflected in genomic diversity of Mucoromycotina.</title>
        <authorList>
            <person name="Muszewska A."/>
            <person name="Okrasinska A."/>
            <person name="Steczkiewicz K."/>
            <person name="Drgas O."/>
            <person name="Orlowska M."/>
            <person name="Perlinska-Lenart U."/>
            <person name="Aleksandrzak-Piekarczyk T."/>
            <person name="Szatraj K."/>
            <person name="Zielenkiewicz U."/>
            <person name="Pilsyk S."/>
            <person name="Malc E."/>
            <person name="Mieczkowski P."/>
            <person name="Kruszewska J.S."/>
            <person name="Biernat P."/>
            <person name="Pawlowska J."/>
        </authorList>
    </citation>
    <scope>NUCLEOTIDE SEQUENCE</scope>
    <source>
        <strain evidence="3">WA0000017839</strain>
    </source>
</reference>
<dbReference type="Proteomes" id="UP000603453">
    <property type="component" value="Unassembled WGS sequence"/>
</dbReference>
<dbReference type="OrthoDB" id="2206543at2759"/>
<feature type="compositionally biased region" description="Polar residues" evidence="2">
    <location>
        <begin position="1"/>
        <end position="18"/>
    </location>
</feature>
<dbReference type="EMBL" id="JAEPRD010000319">
    <property type="protein sequence ID" value="KAG2192065.1"/>
    <property type="molecule type" value="Genomic_DNA"/>
</dbReference>
<protein>
    <submittedName>
        <fullName evidence="3">Uncharacterized protein</fullName>
    </submittedName>
</protein>
<gene>
    <name evidence="3" type="ORF">INT47_006508</name>
</gene>
<evidence type="ECO:0000313" key="3">
    <source>
        <dbReference type="EMBL" id="KAG2192065.1"/>
    </source>
</evidence>
<feature type="region of interest" description="Disordered" evidence="2">
    <location>
        <begin position="191"/>
        <end position="217"/>
    </location>
</feature>